<feature type="transmembrane region" description="Helical" evidence="2">
    <location>
        <begin position="390"/>
        <end position="411"/>
    </location>
</feature>
<keyword evidence="5" id="KW-1185">Reference proteome</keyword>
<accession>A0A5S6Q725</accession>
<dbReference type="AlphaFoldDB" id="A0A5S6Q725"/>
<dbReference type="Proteomes" id="UP000046395">
    <property type="component" value="Unassembled WGS sequence"/>
</dbReference>
<feature type="signal peptide" evidence="3">
    <location>
        <begin position="1"/>
        <end position="16"/>
    </location>
</feature>
<dbReference type="WBParaSite" id="TMUE_1000002955.1">
    <property type="protein sequence ID" value="TMUE_1000002955.1"/>
    <property type="gene ID" value="WBGene00294857"/>
</dbReference>
<keyword evidence="2" id="KW-1133">Transmembrane helix</keyword>
<dbReference type="CDD" id="cd22829">
    <property type="entry name" value="Gal_Rha_Lectin_EVA1_EVA1C_rpt2"/>
    <property type="match status" value="1"/>
</dbReference>
<dbReference type="Pfam" id="PF02140">
    <property type="entry name" value="SUEL_Lectin"/>
    <property type="match status" value="1"/>
</dbReference>
<organism evidence="5 6">
    <name type="scientific">Trichuris muris</name>
    <name type="common">Mouse whipworm</name>
    <dbReference type="NCBI Taxonomy" id="70415"/>
    <lineage>
        <taxon>Eukaryota</taxon>
        <taxon>Metazoa</taxon>
        <taxon>Ecdysozoa</taxon>
        <taxon>Nematoda</taxon>
        <taxon>Enoplea</taxon>
        <taxon>Dorylaimia</taxon>
        <taxon>Trichinellida</taxon>
        <taxon>Trichuridae</taxon>
        <taxon>Trichuris</taxon>
    </lineage>
</organism>
<dbReference type="STRING" id="70415.A0A5S6Q725"/>
<dbReference type="PROSITE" id="PS50228">
    <property type="entry name" value="SUEL_LECTIN"/>
    <property type="match status" value="2"/>
</dbReference>
<evidence type="ECO:0000259" key="4">
    <source>
        <dbReference type="PROSITE" id="PS50228"/>
    </source>
</evidence>
<evidence type="ECO:0000256" key="3">
    <source>
        <dbReference type="SAM" id="SignalP"/>
    </source>
</evidence>
<dbReference type="InterPro" id="IPR000922">
    <property type="entry name" value="Lectin_gal-bd_dom"/>
</dbReference>
<dbReference type="PANTHER" id="PTHR46780">
    <property type="entry name" value="PROTEIN EVA-1"/>
    <property type="match status" value="1"/>
</dbReference>
<evidence type="ECO:0000256" key="1">
    <source>
        <dbReference type="SAM" id="MobiDB-lite"/>
    </source>
</evidence>
<name>A0A5S6Q725_TRIMR</name>
<proteinExistence type="predicted"/>
<reference evidence="6" key="3">
    <citation type="submission" date="2019-12" db="UniProtKB">
        <authorList>
            <consortium name="WormBaseParasite"/>
        </authorList>
    </citation>
    <scope>IDENTIFICATION</scope>
</reference>
<sequence length="475" mass="52233">MFQLLLTFALLQLACSHDSPNAQAYNRLPSGSPTAFGLLSLRLWEKSYCEGEKAAFKCPMHTHIAIDQVFYGHSARTSEICATASTKKRTTKRRNGTKRKVVYNFRLSSSSSLSSSNDSCQVPEALLFATETCQNKRRCWIKTGARDAVPNNCSRIGRHFQVSYRCRPSQFNGEFFCDNQVMSLTCLEGQRVAIHSAFYRSVPPKGSGNCPKTPSERYTDCSTDVLSIVAEQCHARKACQLHVGPSLFHSSCPDNVNKQLVVVFICVEQDVFTEEALSRGQFDPGGPDIEADAAHGYVPTERLNDGQEGKLLAPSAANRPASDGIDANSPKYDLSKMDKLGSNSPDPADAEIAGVSERNQRTYSVWPNLFGLVKALLIAWDHLMEHQQQAVLCLSLSAGLALLLVVVLGIVQSCCPESKRCNDNNVQENHRKLLMNEDGPAEVDLLDRNAVSFIRFANLTPPRSAVGANSTHFLP</sequence>
<keyword evidence="3" id="KW-0732">Signal</keyword>
<reference evidence="5" key="2">
    <citation type="submission" date="2014-03" db="EMBL/GenBank/DDBJ databases">
        <title>The whipworm genome and dual-species transcriptomics of an intimate host-pathogen interaction.</title>
        <authorList>
            <person name="Foth B.J."/>
            <person name="Tsai I.J."/>
            <person name="Reid A.J."/>
            <person name="Bancroft A.J."/>
            <person name="Nichol S."/>
            <person name="Tracey A."/>
            <person name="Holroyd N."/>
            <person name="Cotton J.A."/>
            <person name="Stanley E.J."/>
            <person name="Zarowiecki M."/>
            <person name="Liu J.Z."/>
            <person name="Huckvale T."/>
            <person name="Cooper P.J."/>
            <person name="Grencis R.K."/>
            <person name="Berriman M."/>
        </authorList>
    </citation>
    <scope>NUCLEOTIDE SEQUENCE [LARGE SCALE GENOMIC DNA]</scope>
    <source>
        <strain evidence="5">Edinburgh</strain>
    </source>
</reference>
<dbReference type="WBParaSite" id="TMUE_1000002955.2">
    <property type="protein sequence ID" value="TMUE_1000002955.2"/>
    <property type="gene ID" value="WBGene00294857"/>
</dbReference>
<dbReference type="InterPro" id="IPR043159">
    <property type="entry name" value="Lectin_gal-bd_sf"/>
</dbReference>
<dbReference type="GO" id="GO:0030246">
    <property type="term" value="F:carbohydrate binding"/>
    <property type="evidence" value="ECO:0007669"/>
    <property type="project" value="InterPro"/>
</dbReference>
<feature type="chain" id="PRO_5044624266" evidence="3">
    <location>
        <begin position="17"/>
        <end position="475"/>
    </location>
</feature>
<evidence type="ECO:0000313" key="5">
    <source>
        <dbReference type="Proteomes" id="UP000046395"/>
    </source>
</evidence>
<protein>
    <submittedName>
        <fullName evidence="6">SUEL-type lectin domain-containing protein</fullName>
    </submittedName>
</protein>
<dbReference type="Gene3D" id="2.60.120.740">
    <property type="match status" value="2"/>
</dbReference>
<feature type="domain" description="SUEL-type lectin" evidence="4">
    <location>
        <begin position="176"/>
        <end position="267"/>
    </location>
</feature>
<reference evidence="5" key="1">
    <citation type="submission" date="2013-11" db="EMBL/GenBank/DDBJ databases">
        <authorList>
            <person name="Aslett M."/>
        </authorList>
    </citation>
    <scope>NUCLEOTIDE SEQUENCE [LARGE SCALE GENOMIC DNA]</scope>
    <source>
        <strain evidence="5">Edinburgh</strain>
    </source>
</reference>
<feature type="region of interest" description="Disordered" evidence="1">
    <location>
        <begin position="314"/>
        <end position="347"/>
    </location>
</feature>
<keyword evidence="2" id="KW-0472">Membrane</keyword>
<keyword evidence="2" id="KW-0812">Transmembrane</keyword>
<evidence type="ECO:0000313" key="6">
    <source>
        <dbReference type="WBParaSite" id="TMUE_1000002955.1"/>
    </source>
</evidence>
<feature type="domain" description="SUEL-type lectin" evidence="4">
    <location>
        <begin position="48"/>
        <end position="167"/>
    </location>
</feature>
<evidence type="ECO:0000256" key="2">
    <source>
        <dbReference type="SAM" id="Phobius"/>
    </source>
</evidence>